<feature type="region of interest" description="Disordered" evidence="2">
    <location>
        <begin position="846"/>
        <end position="865"/>
    </location>
</feature>
<gene>
    <name evidence="3" type="ORF">H0H26_11620</name>
</gene>
<evidence type="ECO:0000313" key="3">
    <source>
        <dbReference type="EMBL" id="QRE03522.1"/>
    </source>
</evidence>
<evidence type="ECO:0000313" key="4">
    <source>
        <dbReference type="Proteomes" id="UP000596329"/>
    </source>
</evidence>
<feature type="compositionally biased region" description="Polar residues" evidence="2">
    <location>
        <begin position="854"/>
        <end position="865"/>
    </location>
</feature>
<evidence type="ECO:0000256" key="1">
    <source>
        <dbReference type="SAM" id="Coils"/>
    </source>
</evidence>
<proteinExistence type="predicted"/>
<feature type="region of interest" description="Disordered" evidence="2">
    <location>
        <begin position="33"/>
        <end position="56"/>
    </location>
</feature>
<organism evidence="3 4">
    <name type="scientific">Flavobacterium psychrophilum</name>
    <dbReference type="NCBI Taxonomy" id="96345"/>
    <lineage>
        <taxon>Bacteria</taxon>
        <taxon>Pseudomonadati</taxon>
        <taxon>Bacteroidota</taxon>
        <taxon>Flavobacteriia</taxon>
        <taxon>Flavobacteriales</taxon>
        <taxon>Flavobacteriaceae</taxon>
        <taxon>Flavobacterium</taxon>
    </lineage>
</organism>
<feature type="region of interest" description="Disordered" evidence="2">
    <location>
        <begin position="1134"/>
        <end position="1189"/>
    </location>
</feature>
<keyword evidence="1" id="KW-0175">Coiled coil</keyword>
<feature type="region of interest" description="Disordered" evidence="2">
    <location>
        <begin position="785"/>
        <end position="820"/>
    </location>
</feature>
<dbReference type="Proteomes" id="UP000596329">
    <property type="component" value="Chromosome"/>
</dbReference>
<dbReference type="RefSeq" id="WP_203095826.1">
    <property type="nucleotide sequence ID" value="NZ_CP059075.1"/>
</dbReference>
<dbReference type="EMBL" id="CP059075">
    <property type="protein sequence ID" value="QRE03522.1"/>
    <property type="molecule type" value="Genomic_DNA"/>
</dbReference>
<feature type="region of interest" description="Disordered" evidence="2">
    <location>
        <begin position="1476"/>
        <end position="1507"/>
    </location>
</feature>
<sequence length="2311" mass="259809">MEELDEFGIPIKKTTKSTTAVDEFGIPIKKKVPATSTSKSTKLASEVPTGSSVGVAEKPSFKEGTLAWNHEKMLQSNPDYVAKYDKYTQAKTVTEENKQKALQELKSEKDNFEFTDYLKSGAKRVGTLAGSLLNEMAIKPVNQALTAFGKTTREDIDNNKGIIPLVEDTYKDKVPFEEQRKLIDKEVFNAKLEAKRAKKPIPKFTEEDKQKKAEDLFLKQRLASYSKTQVKDFMKDHKDDNLKTDLHRFEVGRYATLQEKDKTLLEEQNIQRTEIGVLVNKLQEKKLRFEKLNKAGAHIPENELNDFKIQSEKYQKIVKESIDTHTEYAKNRKDIGSSEENLDVFKRDYHFFKNFLGQIDATLGDLSAGAAGAINYGLEVKKNITGGQDAGDIYIQNLAKNVSNDLKLDSENKREGLMKSLNVDNINNLSDMTDYFAHTLIAQQLPNYGLLFATEGAIGVGTIGITSGGSKFQDMQGEVDRGEKQYSTSQMMLNPAGFAVTETASAMVDKMLLNQAGRVLASTTAPERTMIARSITKRFLYGAGDVLKQTGKGAITEGLDEAATQGFQNLIDDKPFMENIKDPFVAGAVLGGLIPGSTNLVSKLAKPFSLDNKIQKASSEILKLQSQLDNPNLSIETKATTQESLDKTKIKADELLKKQVKNIQNLTPEHFSEIKRLDIAQSNIKNKAQEIEFDDNLDDHIKKQILGNLKAEFSANNQRRLDLLERGHNVLLEQLDDKEVIRLKDLASRELMKEQNPDGTKSVTLNDEQISKKAAEIYNKEVESKKLKDAETESTVTETEPQAEVQKPSEEEKVDNVSLSDEENKKVIAKKFSDKNAEIITKRKEVNARKEETNSPTNGNIRIGDNSNLQQQEVEAVQPSDAVGESKGNVKRIKSLKEAEYDISFDDNGNVSKVNSVKDGREIPKFTEREVDDRDAKGRKQYKNGEVLKKKILVKNANYSRIEADALGYDTNNKTKVDKQKQIAEAIDTFQVTNEYDAALLALGTGAKVSLESIKSENGNKDATWATNQSSKTKLPSIDDLAHTIWDNNHNLDIQKIKNALIDIIGSHSSLDSVKNSIFDSSITNEKKLQEQEARAFLGTLSGKELAMYEDEMAEDAYLSELSENEILEYYENQQPRTDEQSIPRTEAENGLDVRESNKKPESDVKVSDESKKEKQPTEEGVNKPFSDVFNQDNIKEDLDWLDSFKLDMNNLNSTLPFLPQVFNALIDAIKVARMVGNTMQKAIEIARQELSKEFDTKEIDNAIRAFAEKANITLDKNKEKSKSESENEKDFKSESGKRSLIERLKSAKNGGIIQALTKELNSNYDVKNQNEVEQKAKAFIQKAGVYAAIEAVKNRQVSTEGGMEIAVLFYAKEKLAALIKQELKDNISEKDSKDLQDLYLETENLFAKIATQSGQQVSFINHILNGQEEVEYSFEKVVSRYKEMNGGEISAEKLAEFKKMQEELVALREQIKEQEELDSKQEAQDSLDSVIESETKNTTTSKTKREKAKLTKEALTKLQNRLKSRTYDATAGVPVAIINQGIEVIKKAIDANVEISEAIEKGIAKIKELYGKKWDKESDFRQDALEDFSEAIENEKKANNVTVTESGKIEISTGFLKNMVESGIKDIDDVVATIKKDLESEHPEVTDRQIRDAVTGYGRKSNKTKTQLQKDIIALKRIGKLESQLEDIQNGISKEKSPSKKRELSEQEKTLKNQIKQLEDDLGITESERTKRAENYTEKRIEEIREKIRNKDYSKKEPKPIEKSTKLKELTIAKNRIQEQYDTDVYLAELKNRSRTKKALNVLLEQIPSAIKNLMTTGEFSFIMIQGGKFIAQDLLSPSTYKNLAKEFRGTNAEQWKKNPVKTFKKVMSSAGSIDSVGKMALAMADSDFYENFQDSVKILDEYDEFVAVNLRVLGEDVKTQAKDEIYQGSLLSVAFNLPFDLMTEVDKGKKRTTIKGLFEKIRTGQVSDKNKKTIKDQANNANPFNIFERANTVFMNNIRIKLYMKGRAELMSQGKNYIDNKQDFKNLASVVNSVTGSGNLHEYLKTSVPALNAFMFSARLAASGANHTVYAIPYFIKLGEGSGFSLSSPKSMLHYKPTVAQKMFLGTMVKSIAFSASVGAMMLAKLNSGRDDDDEKAYIETDPRSSDFCKIVDGSVRHEFMANYDRKWIPLLAKTITGEQKIHGKIQKTGSGYGSDTNWDLITRFGTNFLAPVPGMGAKYEQGHEESVFNKETRKFETKTVITFGGVKEDVSIQAQLESNLQPMIFGTLRGILNDDEEMEKEMFIISAFFGYNTQNYDKKLKKSSAEKQ</sequence>
<feature type="compositionally biased region" description="Basic and acidic residues" evidence="2">
    <location>
        <begin position="1694"/>
        <end position="1710"/>
    </location>
</feature>
<accession>A0A7U2NFE1</accession>
<reference evidence="3 4" key="1">
    <citation type="submission" date="2020-07" db="EMBL/GenBank/DDBJ databases">
        <title>Genomic characterization of Flavobacterium psychrophilum strains.</title>
        <authorList>
            <person name="Castillo D."/>
            <person name="Jorgensen J."/>
            <person name="Middelboe M."/>
        </authorList>
    </citation>
    <scope>NUCLEOTIDE SEQUENCE [LARGE SCALE GENOMIC DNA]</scope>
    <source>
        <strain evidence="3 4">FPS-R7</strain>
    </source>
</reference>
<feature type="coiled-coil region" evidence="1">
    <location>
        <begin position="84"/>
        <end position="115"/>
    </location>
</feature>
<protein>
    <submittedName>
        <fullName evidence="3">Uncharacterized protein</fullName>
    </submittedName>
</protein>
<evidence type="ECO:0000256" key="2">
    <source>
        <dbReference type="SAM" id="MobiDB-lite"/>
    </source>
</evidence>
<feature type="region of interest" description="Disordered" evidence="2">
    <location>
        <begin position="1690"/>
        <end position="1710"/>
    </location>
</feature>
<name>A0A7U2NFE1_FLAPS</name>
<feature type="compositionally biased region" description="Basic and acidic residues" evidence="2">
    <location>
        <begin position="1137"/>
        <end position="1182"/>
    </location>
</feature>